<name>A0A1M4ZEJ8_9BACT</name>
<keyword evidence="2" id="KW-0732">Signal</keyword>
<feature type="chain" id="PRO_5011830891" evidence="2">
    <location>
        <begin position="20"/>
        <end position="483"/>
    </location>
</feature>
<organism evidence="4 5">
    <name type="scientific">Desulfacinum infernum DSM 9756</name>
    <dbReference type="NCBI Taxonomy" id="1121391"/>
    <lineage>
        <taxon>Bacteria</taxon>
        <taxon>Pseudomonadati</taxon>
        <taxon>Thermodesulfobacteriota</taxon>
        <taxon>Syntrophobacteria</taxon>
        <taxon>Syntrophobacterales</taxon>
        <taxon>Syntrophobacteraceae</taxon>
        <taxon>Desulfacinum</taxon>
    </lineage>
</organism>
<dbReference type="InterPro" id="IPR003423">
    <property type="entry name" value="OMP_efflux"/>
</dbReference>
<evidence type="ECO:0000313" key="5">
    <source>
        <dbReference type="Proteomes" id="UP000184076"/>
    </source>
</evidence>
<dbReference type="Gene3D" id="2.20.200.10">
    <property type="entry name" value="Outer membrane efflux proteins (OEP)"/>
    <property type="match status" value="1"/>
</dbReference>
<evidence type="ECO:0000256" key="2">
    <source>
        <dbReference type="RuleBase" id="RU362097"/>
    </source>
</evidence>
<dbReference type="STRING" id="1121391.SAMN02745206_01439"/>
<keyword evidence="2" id="KW-0472">Membrane</keyword>
<proteinExistence type="inferred from homology"/>
<dbReference type="RefSeq" id="WP_073038318.1">
    <property type="nucleotide sequence ID" value="NZ_FQVB01000012.1"/>
</dbReference>
<comment type="subcellular location">
    <subcellularLocation>
        <location evidence="2">Cell membrane</location>
        <topology evidence="2">Lipid-anchor</topology>
    </subcellularLocation>
</comment>
<feature type="signal peptide" evidence="2">
    <location>
        <begin position="1"/>
        <end position="19"/>
    </location>
</feature>
<protein>
    <submittedName>
        <fullName evidence="4">Efflux transporter, outer membrane factor (OMF) lipoprotein, NodT family</fullName>
    </submittedName>
</protein>
<dbReference type="PANTHER" id="PTHR30203">
    <property type="entry name" value="OUTER MEMBRANE CATION EFFLUX PROTEIN"/>
    <property type="match status" value="1"/>
</dbReference>
<keyword evidence="3" id="KW-0175">Coiled coil</keyword>
<keyword evidence="2" id="KW-0564">Palmitate</keyword>
<accession>A0A1M4ZEJ8</accession>
<keyword evidence="2" id="KW-0812">Transmembrane</keyword>
<feature type="coiled-coil region" evidence="3">
    <location>
        <begin position="152"/>
        <end position="204"/>
    </location>
</feature>
<reference evidence="5" key="1">
    <citation type="submission" date="2016-11" db="EMBL/GenBank/DDBJ databases">
        <authorList>
            <person name="Varghese N."/>
            <person name="Submissions S."/>
        </authorList>
    </citation>
    <scope>NUCLEOTIDE SEQUENCE [LARGE SCALE GENOMIC DNA]</scope>
    <source>
        <strain evidence="5">DSM 9756</strain>
    </source>
</reference>
<evidence type="ECO:0000256" key="1">
    <source>
        <dbReference type="ARBA" id="ARBA00007613"/>
    </source>
</evidence>
<dbReference type="Gene3D" id="1.20.1600.10">
    <property type="entry name" value="Outer membrane efflux proteins (OEP)"/>
    <property type="match status" value="1"/>
</dbReference>
<sequence>MTTHPGRSFYLFFIPCAMAVLCLAGCAVGPSYVAPEKKVPDSWTSPLEEGLACATTDERFLSTWWEAFQDPVLSRLVQWSLEAHPDLQTARSKVRQARAARRMSRAALFPTADGTGSYARSRSRVGVVSELFTAGLDSSWELDLFGGARRSVEAAEADEQAAQEDLRDVQVSMAAEVALAYMEMRTLQNRLAVLERDLETREALHRLTTQRRLAGLATELEVQQSLYDLEGVRAQIPELKADLESAKDSLAVLVGRPPGSLHTLLESLEPIPHAPAQVAVGIPSDLLRRRPDIRRAERELAAQTARVGEAVADLYPKLTLKGSLGLESLTAGDLLDMGNRIFSLGPSVSLPVFRAGELRAAVEIQTELQRQALSTYEATVLNALKEVEEALSAYVQGRKRKRFLENGVLAARHAAELARAGYAAGQNDYSDVLEAGRALLSLQDQLAASEGEEASNLVRLFKALGGGWEYPGTATRDAARGKE</sequence>
<dbReference type="SUPFAM" id="SSF56954">
    <property type="entry name" value="Outer membrane efflux proteins (OEP)"/>
    <property type="match status" value="1"/>
</dbReference>
<keyword evidence="5" id="KW-1185">Reference proteome</keyword>
<dbReference type="Pfam" id="PF02321">
    <property type="entry name" value="OEP"/>
    <property type="match status" value="2"/>
</dbReference>
<evidence type="ECO:0000313" key="4">
    <source>
        <dbReference type="EMBL" id="SHF16421.1"/>
    </source>
</evidence>
<dbReference type="EMBL" id="FQVB01000012">
    <property type="protein sequence ID" value="SHF16421.1"/>
    <property type="molecule type" value="Genomic_DNA"/>
</dbReference>
<gene>
    <name evidence="4" type="ORF">SAMN02745206_01439</name>
</gene>
<keyword evidence="2" id="KW-1134">Transmembrane beta strand</keyword>
<keyword evidence="2 4" id="KW-0449">Lipoprotein</keyword>
<comment type="similarity">
    <text evidence="1 2">Belongs to the outer membrane factor (OMF) (TC 1.B.17) family.</text>
</comment>
<dbReference type="OrthoDB" id="9783163at2"/>
<dbReference type="Proteomes" id="UP000184076">
    <property type="component" value="Unassembled WGS sequence"/>
</dbReference>
<dbReference type="InterPro" id="IPR010131">
    <property type="entry name" value="MdtP/NodT-like"/>
</dbReference>
<dbReference type="GO" id="GO:0005886">
    <property type="term" value="C:plasma membrane"/>
    <property type="evidence" value="ECO:0007669"/>
    <property type="project" value="UniProtKB-SubCell"/>
</dbReference>
<dbReference type="NCBIfam" id="TIGR01845">
    <property type="entry name" value="outer_NodT"/>
    <property type="match status" value="1"/>
</dbReference>
<evidence type="ECO:0000256" key="3">
    <source>
        <dbReference type="SAM" id="Coils"/>
    </source>
</evidence>
<dbReference type="AlphaFoldDB" id="A0A1M4ZEJ8"/>
<dbReference type="PANTHER" id="PTHR30203:SF31">
    <property type="entry name" value="RND EFFLUX SYSTEM, OUTER MEMBRANE LIPOPROTEIN, NODT"/>
    <property type="match status" value="1"/>
</dbReference>
<dbReference type="GO" id="GO:0015562">
    <property type="term" value="F:efflux transmembrane transporter activity"/>
    <property type="evidence" value="ECO:0007669"/>
    <property type="project" value="InterPro"/>
</dbReference>